<comment type="caution">
    <text evidence="1">The sequence shown here is derived from an EMBL/GenBank/DDBJ whole genome shotgun (WGS) entry which is preliminary data.</text>
</comment>
<protein>
    <submittedName>
        <fullName evidence="1">cAMP-dependent protein kinase inhibitor alpha</fullName>
    </submittedName>
</protein>
<dbReference type="Proteomes" id="UP001623348">
    <property type="component" value="Unassembled WGS sequence"/>
</dbReference>
<gene>
    <name evidence="1" type="ORF">GRJ2_001803100</name>
</gene>
<keyword evidence="1" id="KW-0649">Protein kinase inhibitor</keyword>
<dbReference type="PANTHER" id="PTHR33332">
    <property type="entry name" value="REVERSE TRANSCRIPTASE DOMAIN-CONTAINING PROTEIN"/>
    <property type="match status" value="1"/>
</dbReference>
<evidence type="ECO:0000313" key="1">
    <source>
        <dbReference type="EMBL" id="GAB0193378.1"/>
    </source>
</evidence>
<evidence type="ECO:0000313" key="2">
    <source>
        <dbReference type="Proteomes" id="UP001623348"/>
    </source>
</evidence>
<accession>A0ABC9X6R1</accession>
<reference evidence="1 2" key="1">
    <citation type="submission" date="2024-06" db="EMBL/GenBank/DDBJ databases">
        <title>The draft genome of Grus japonensis, version 3.</title>
        <authorList>
            <person name="Nabeshima K."/>
            <person name="Suzuki S."/>
            <person name="Onuma M."/>
        </authorList>
    </citation>
    <scope>NUCLEOTIDE SEQUENCE [LARGE SCALE GENOMIC DNA]</scope>
    <source>
        <strain evidence="1 2">451A</strain>
    </source>
</reference>
<keyword evidence="2" id="KW-1185">Reference proteome</keyword>
<dbReference type="EMBL" id="BAAFJT010000009">
    <property type="protein sequence ID" value="GAB0193378.1"/>
    <property type="molecule type" value="Genomic_DNA"/>
</dbReference>
<organism evidence="1 2">
    <name type="scientific">Grus japonensis</name>
    <name type="common">Japanese crane</name>
    <name type="synonym">Red-crowned crane</name>
    <dbReference type="NCBI Taxonomy" id="30415"/>
    <lineage>
        <taxon>Eukaryota</taxon>
        <taxon>Metazoa</taxon>
        <taxon>Chordata</taxon>
        <taxon>Craniata</taxon>
        <taxon>Vertebrata</taxon>
        <taxon>Euteleostomi</taxon>
        <taxon>Archelosauria</taxon>
        <taxon>Archosauria</taxon>
        <taxon>Dinosauria</taxon>
        <taxon>Saurischia</taxon>
        <taxon>Theropoda</taxon>
        <taxon>Coelurosauria</taxon>
        <taxon>Aves</taxon>
        <taxon>Neognathae</taxon>
        <taxon>Neoaves</taxon>
        <taxon>Gruiformes</taxon>
        <taxon>Gruidae</taxon>
        <taxon>Grus</taxon>
    </lineage>
</organism>
<dbReference type="AlphaFoldDB" id="A0ABC9X6R1"/>
<dbReference type="GO" id="GO:0004860">
    <property type="term" value="F:protein kinase inhibitor activity"/>
    <property type="evidence" value="ECO:0007669"/>
    <property type="project" value="UniProtKB-KW"/>
</dbReference>
<sequence length="81" mass="9146">MLGPTLFDISINDLDDGIEATLTKSADDTKLGGKVDTLEGRSILQRDLDRPEAWASQNGMKFNEDKRKVLRLGRHNPRAHW</sequence>
<name>A0ABC9X6R1_GRUJA</name>
<proteinExistence type="predicted"/>